<feature type="region of interest" description="Disordered" evidence="1">
    <location>
        <begin position="31"/>
        <end position="109"/>
    </location>
</feature>
<evidence type="ECO:0000256" key="1">
    <source>
        <dbReference type="SAM" id="MobiDB-lite"/>
    </source>
</evidence>
<sequence>MKKAMTIVTAGLLGLCLAACGQSAETQSTQASAPAAETVQESTQAAETAAAEETAGTEEAAEETTAAAESAAEETTAAEETAAAEETSASEGSAAAETQESAAQTEEATEGYADNFAVDSEAAAAFAAKIQEAVAAQDLEALADLTAYPVYVGFPEESATPASREEFVALGADRIFTPELMEAVAGADLSGLSASMAGFVVSADDVPNITFGVVDGALAIKGINY</sequence>
<comment type="caution">
    <text evidence="3">The sequence shown here is derived from an EMBL/GenBank/DDBJ whole genome shotgun (WGS) entry which is preliminary data.</text>
</comment>
<feature type="compositionally biased region" description="Low complexity" evidence="1">
    <location>
        <begin position="35"/>
        <end position="54"/>
    </location>
</feature>
<proteinExistence type="predicted"/>
<protein>
    <submittedName>
        <fullName evidence="3">Uncharacterized protein</fullName>
    </submittedName>
</protein>
<dbReference type="EMBL" id="DXDD01000176">
    <property type="protein sequence ID" value="HIY61822.1"/>
    <property type="molecule type" value="Genomic_DNA"/>
</dbReference>
<accession>A0A9D2C730</accession>
<feature type="signal peptide" evidence="2">
    <location>
        <begin position="1"/>
        <end position="24"/>
    </location>
</feature>
<evidence type="ECO:0000313" key="4">
    <source>
        <dbReference type="Proteomes" id="UP000824007"/>
    </source>
</evidence>
<feature type="chain" id="PRO_5039007920" evidence="2">
    <location>
        <begin position="25"/>
        <end position="225"/>
    </location>
</feature>
<evidence type="ECO:0000313" key="3">
    <source>
        <dbReference type="EMBL" id="HIY61822.1"/>
    </source>
</evidence>
<keyword evidence="2" id="KW-0732">Signal</keyword>
<dbReference type="Proteomes" id="UP000824007">
    <property type="component" value="Unassembled WGS sequence"/>
</dbReference>
<organism evidence="3 4">
    <name type="scientific">Candidatus Eisenbergiella pullistercoris</name>
    <dbReference type="NCBI Taxonomy" id="2838555"/>
    <lineage>
        <taxon>Bacteria</taxon>
        <taxon>Bacillati</taxon>
        <taxon>Bacillota</taxon>
        <taxon>Clostridia</taxon>
        <taxon>Lachnospirales</taxon>
        <taxon>Lachnospiraceae</taxon>
        <taxon>Eisenbergiella</taxon>
    </lineage>
</organism>
<feature type="compositionally biased region" description="Low complexity" evidence="1">
    <location>
        <begin position="63"/>
        <end position="106"/>
    </location>
</feature>
<reference evidence="3" key="1">
    <citation type="journal article" date="2021" name="PeerJ">
        <title>Extensive microbial diversity within the chicken gut microbiome revealed by metagenomics and culture.</title>
        <authorList>
            <person name="Gilroy R."/>
            <person name="Ravi A."/>
            <person name="Getino M."/>
            <person name="Pursley I."/>
            <person name="Horton D.L."/>
            <person name="Alikhan N.F."/>
            <person name="Baker D."/>
            <person name="Gharbi K."/>
            <person name="Hall N."/>
            <person name="Watson M."/>
            <person name="Adriaenssens E.M."/>
            <person name="Foster-Nyarko E."/>
            <person name="Jarju S."/>
            <person name="Secka A."/>
            <person name="Antonio M."/>
            <person name="Oren A."/>
            <person name="Chaudhuri R.R."/>
            <person name="La Ragione R."/>
            <person name="Hildebrand F."/>
            <person name="Pallen M.J."/>
        </authorList>
    </citation>
    <scope>NUCLEOTIDE SEQUENCE</scope>
    <source>
        <strain evidence="3">ChiSxjej3B15-24422</strain>
    </source>
</reference>
<gene>
    <name evidence="3" type="ORF">H9831_14305</name>
</gene>
<dbReference type="AlphaFoldDB" id="A0A9D2C730"/>
<name>A0A9D2C730_9FIRM</name>
<evidence type="ECO:0000256" key="2">
    <source>
        <dbReference type="SAM" id="SignalP"/>
    </source>
</evidence>
<reference evidence="3" key="2">
    <citation type="submission" date="2021-04" db="EMBL/GenBank/DDBJ databases">
        <authorList>
            <person name="Gilroy R."/>
        </authorList>
    </citation>
    <scope>NUCLEOTIDE SEQUENCE</scope>
    <source>
        <strain evidence="3">ChiSxjej3B15-24422</strain>
    </source>
</reference>